<dbReference type="Proteomes" id="UP000297986">
    <property type="component" value="Unassembled WGS sequence"/>
</dbReference>
<dbReference type="InterPro" id="IPR019931">
    <property type="entry name" value="LPXTG_anchor"/>
</dbReference>
<protein>
    <submittedName>
        <fullName evidence="10">Isopeptide-forming domain-containing fimbrial protein</fullName>
    </submittedName>
</protein>
<feature type="domain" description="VWFA" evidence="8">
    <location>
        <begin position="73"/>
        <end position="368"/>
    </location>
</feature>
<dbReference type="InterPro" id="IPR052506">
    <property type="entry name" value="Bact_Fn-Binding"/>
</dbReference>
<keyword evidence="4" id="KW-0572">Peptidoglycan-anchor</keyword>
<dbReference type="Gene3D" id="3.40.50.410">
    <property type="entry name" value="von Willebrand factor, type A domain"/>
    <property type="match status" value="1"/>
</dbReference>
<dbReference type="NCBIfam" id="TIGR04226">
    <property type="entry name" value="RrgB_K2N_iso_D2"/>
    <property type="match status" value="14"/>
</dbReference>
<proteinExistence type="predicted"/>
<dbReference type="SUPFAM" id="SSF53300">
    <property type="entry name" value="vWA-like"/>
    <property type="match status" value="1"/>
</dbReference>
<keyword evidence="11" id="KW-1185">Reference proteome</keyword>
<keyword evidence="6" id="KW-0812">Transmembrane</keyword>
<dbReference type="InterPro" id="IPR036465">
    <property type="entry name" value="vWFA_dom_sf"/>
</dbReference>
<feature type="region of interest" description="Disordered" evidence="5">
    <location>
        <begin position="668"/>
        <end position="697"/>
    </location>
</feature>
<feature type="domain" description="Gram-positive cocci surface proteins LPxTG" evidence="9">
    <location>
        <begin position="3138"/>
        <end position="3171"/>
    </location>
</feature>
<feature type="compositionally biased region" description="Pro residues" evidence="5">
    <location>
        <begin position="3128"/>
        <end position="3137"/>
    </location>
</feature>
<feature type="region of interest" description="Disordered" evidence="5">
    <location>
        <begin position="1561"/>
        <end position="1584"/>
    </location>
</feature>
<feature type="region of interest" description="Disordered" evidence="5">
    <location>
        <begin position="2150"/>
        <end position="2190"/>
    </location>
</feature>
<comment type="caution">
    <text evidence="10">The sequence shown here is derived from an EMBL/GenBank/DDBJ whole genome shotgun (WGS) entry which is preliminary data.</text>
</comment>
<keyword evidence="2" id="KW-0964">Secreted</keyword>
<keyword evidence="1" id="KW-0134">Cell wall</keyword>
<dbReference type="InterPro" id="IPR002035">
    <property type="entry name" value="VWF_A"/>
</dbReference>
<evidence type="ECO:0000256" key="4">
    <source>
        <dbReference type="ARBA" id="ARBA00023088"/>
    </source>
</evidence>
<feature type="compositionally biased region" description="Basic and acidic residues" evidence="5">
    <location>
        <begin position="1117"/>
        <end position="1130"/>
    </location>
</feature>
<reference evidence="10 11" key="1">
    <citation type="submission" date="2019-04" db="EMBL/GenBank/DDBJ databases">
        <title>Genome sequencing of Streptococcus rubneri DSM 26920(T).</title>
        <authorList>
            <person name="Kook J.-K."/>
            <person name="Park S.-N."/>
            <person name="Lim Y.K."/>
        </authorList>
    </citation>
    <scope>NUCLEOTIDE SEQUENCE [LARGE SCALE GENOMIC DNA]</scope>
    <source>
        <strain evidence="10 11">DSM 26920</strain>
    </source>
</reference>
<feature type="transmembrane region" description="Helical" evidence="6">
    <location>
        <begin position="3148"/>
        <end position="3165"/>
    </location>
</feature>
<feature type="region of interest" description="Disordered" evidence="5">
    <location>
        <begin position="1116"/>
        <end position="1138"/>
    </location>
</feature>
<keyword evidence="6" id="KW-0472">Membrane</keyword>
<sequence length="3171" mass="345309">MKNFCKKIFMLFAILFMSLPANLTSALVTHARAEENIVTTQGNKNTKITQNGCSRKIEKTEEIHWRLPRKPIDLVILQDASGSFKNTIPSVQKALKALTTFVSEEDYNENNPRLVKTNDPDTSDRVMMTTFQGVDGYNYYNNDTFTGKPTVYPGWGPKYDYQYKSTGLTTDQNAIHNFINNITVNGGTPTVPAIEDAIKQYNANKGSMANGRKTVFLMITDGVANGKRDADGKVRIDYSGIRNQKLQRAWSYNQLSEASQDIIGRVNEVKDAANTLKGVVGENGTVVVGFWEDVALFNNDKAQYYDVYKNGFSKYFDIGDNRSVQEIFHEALQGMASPDKEVNGKNVSFYVNEQDNIDKFSARVLESVGAALVKEDIKGEFTVTPGYKVDAVRINGKKIVSEVKDPDKEIRGKIEQDGDNVTISVPESVFNPGKNNFDYDLSKEAHAEQVDEDDEQDPPAGYQPAKEQVQVPELTGKFKVGDFETQTIGGHNETVEVQKLEYCYPSATKKIEDQDLSNDTGTIEDPLQLTKKPAYAANLSDKAEEFTYTVNYNFNNVPYEFKKNVMLTDPLDYRLEVVRSSATGPNGSLTTRVVKGQDSAGNERDIVVADVPSDGTNYNYLVLKQAELKITVKLKEEFRKDQASKNYLALLQDSNGFGLVNQGNIMWNGEDDSPNPDPHAKTADKPSTIRRSNPVYVKPPLSTDIEKKVNEKEHADLATEDELFEYKVSVPWPGTADKFTVTDTVVPELEVQESTIKATIDGKTYSALTKATTLKDQTVEISLDKADMDRLARLVNRRGGDEVKKLDLVFQAKIRPNADLSKYKKNGTIKVPNKADVALNDIKKTSNEVTVTPPKPKEPTVEKKINETLEDYQTFEGQPYTYNISTAIPADVSSYKKFVISDTLDNDLEFDGEATIKGDAADLFTVEKNGQTVTATVKPGKFKDLANYSTVELIIPAKVKQGVSGKVIDNKAKVEYTNKSNVDKEVESTPVHVTPPPVTKKINENLDHLDIPTGEQYKYNVKTKLPTDIKDYKKFVITDTLENELSVINEGETKPVIKGAAAAFFDVEVQGQTVTATMKNFANAADLAGQEVELEIPAKINDGVTRVKIPNTAKISYTDKNDHSGEKETKPVTVTPPSEPTVKKKINEKLDTAVIGAETDYTYNIKAKLPNDITSYKSFVITDTLDENLQAGEATIAGEANKFFTVTVTGQTVTATMKDFENAGDYADKEVELVIKAKVKKESTAEAIENKAKITYTNKSDQQGEKETKPVTVTPPPITKKVNNQEHADLNKLSESFTYTVDTKVPEVADKFEVSDQLVNELTFDGDATVEVDGQKATDLTVQTNGQTLTVTFDKDQVKKYAGKAVHITFKAKIKDNVSYDALLAAYPNPAGDKPLVPNTASFIINDNPDSKKESTPVTVTPPPTTTPELKKKVNGQERYELAKRDEEFTYTLTTEMPANASIFEITDELKDVLQFVGKDGSATVKIDGKAAGKKATVTVKDQTIKIAFAEASVKADAGKSIEVTFKAKIKDGANLAAYITPAGTTEIPNKASYDIDNNPKYHKDSNEVPVTPPTPGEPGIKKDVNGKEAETLKTATEEFTYNVNTEVPADATAFAVKDTLVDVLEFADPTGRASASLNGQAIPAEQIKVEGQTITLTLTEDQVKANGGKAVKLTFSAKIKANADLSAYITKDGKTEVPNKASYTASFPNKPEVNKDSNEVPVTPPTPNEPEIKKDVNDKEAATLNKRDEVFTYNVTTEVPQAATTFEVHDTLVDVLEFAGSSSASLNGKELKAEQIKIDGQTITLTLTEDQVKANAGKAVKLSFTAKIKDGANLSAYVKDGKTEVPNKASYVADFPNKPGFRKDSNVVPVTPPTPKEPEIKKDVNEKPAETLVNRNDTFTYHVNTSVPTDATAFEVHDTLVDVLEFAGASSASLNGKELKANQIKVDGQTITLTLTEEQVKENSGKAVNLTFTAKIKKGANLAAYLTPAGKTEIPNKANYKVDFPNKPGVTKDSNTVPVTPPTPGEPEIKKDVNGKPAETLQARNEEFTYHVNTEVPADATAFEVHDTLVDVLEFADGTGRATATLGEEALAPEQIKVDGQKITVTLTEDQVKANAGKAVNLTFTAKIKDGANLSAYVTKEGKTEVPNKASYKASFPNKPGVTKDSNEVPVTPPSPELPPIEKKVNNEDQATLGARDEVFTYKVTTRVPQDVTGFAVYDTIEKVLEFAGENAEAVATLDGQALDASHISFKGQKITVKLTEEEAKANAGKTVELTFKAKIKDGANLSEYVNEDGVTRVPNTAKYNFNNDPGTEQKSKPVPVIPPTPGEPEIKKDVNDKPAETLAKRDEVFTYHVNTSVPTDATAFEVHDTLVDVLEFAGASSASLNGKELKANQIKVDGQTITLTLTEEQVKENGGKAVNLTFTAKIKKGANLGAYISATTNQVEIPNKASYKVDFPNKPGVTKDSNTVPVTPPNPGQPEIEKQVNGTAEALLGDRDEVFTYTINTVMPEDATAFAVTDTLDPVLEFEGTANVTLDGKATDATVTTDGQTLTVNFPEATVKSSAGKKVQVTFKAKVKADADLTPYLTDRGYTVPNTASYILNNNPGLKKDSNTVPVVVPKVPEPEISKKINRTLDHLDVDYDAGYMYNVNTKLPADIDKYKEFTVTDTLEPVLEIAGTPVAYVDGYDAKEALETKVEGNTVTVTVKDFARLKGFKEIQLYIPSKLKSGSDLTPYAEQLVPNKATVSFKDRNGQSGNKESKPVTVKPRDPEKPRDPDPNRPQKTVGPEDGSAPGSVYRLKTAGELFRFDITTPVPTDPKDENGNPVKDQYGRDVKTKLTNLTFSDEIDKALKVKKIALKVENAQFASIQAALQAKLDQAKQELKDLAGQPTTGSIAEQVAAAEAKVADLTAQVEAAKTAAAEDAESAEKAAAVTTLEASLKAAQDELTALKENADKSGGLPTSADQKQAQEKLEQEIKSLEEAKAKLDKAVENLSKVSNERGEITGSDLSAFATVTYDEATNLVTVEITDETILDALKGSTLRLVLYTSFKDGVDVSKYVDNGVPNVAKVSFNHKPKETYEVKVFPPAPNTPPPGPYTPPTPVIPPAPNGDLPPAPIPDKPKPKKPTPKVPEQPQPILPKTAAVDSPVMNLVGGLMLGMTSLLIWKRKKEQ</sequence>
<accession>A0A4Z1DXR8</accession>
<gene>
    <name evidence="10" type="ORF">E5S68_07545</name>
</gene>
<dbReference type="PANTHER" id="PTHR48234">
    <property type="entry name" value="GH09231P"/>
    <property type="match status" value="1"/>
</dbReference>
<evidence type="ECO:0000259" key="9">
    <source>
        <dbReference type="PROSITE" id="PS50847"/>
    </source>
</evidence>
<evidence type="ECO:0000256" key="5">
    <source>
        <dbReference type="SAM" id="MobiDB-lite"/>
    </source>
</evidence>
<dbReference type="EMBL" id="SRRP01000001">
    <property type="protein sequence ID" value="TGN92745.1"/>
    <property type="molecule type" value="Genomic_DNA"/>
</dbReference>
<dbReference type="PROSITE" id="PS50234">
    <property type="entry name" value="VWFA"/>
    <property type="match status" value="1"/>
</dbReference>
<feature type="region of interest" description="Disordered" evidence="5">
    <location>
        <begin position="2953"/>
        <end position="2973"/>
    </location>
</feature>
<feature type="region of interest" description="Disordered" evidence="5">
    <location>
        <begin position="2810"/>
        <end position="2830"/>
    </location>
</feature>
<evidence type="ECO:0000256" key="1">
    <source>
        <dbReference type="ARBA" id="ARBA00022512"/>
    </source>
</evidence>
<keyword evidence="3 7" id="KW-0732">Signal</keyword>
<evidence type="ECO:0000313" key="11">
    <source>
        <dbReference type="Proteomes" id="UP000297986"/>
    </source>
</evidence>
<evidence type="ECO:0000259" key="8">
    <source>
        <dbReference type="PROSITE" id="PS50234"/>
    </source>
</evidence>
<feature type="region of interest" description="Disordered" evidence="5">
    <location>
        <begin position="2006"/>
        <end position="2034"/>
    </location>
</feature>
<feature type="region of interest" description="Disordered" evidence="5">
    <location>
        <begin position="2307"/>
        <end position="2335"/>
    </location>
</feature>
<feature type="chain" id="PRO_5038590534" evidence="7">
    <location>
        <begin position="24"/>
        <end position="3171"/>
    </location>
</feature>
<feature type="signal peptide" evidence="7">
    <location>
        <begin position="1"/>
        <end position="23"/>
    </location>
</feature>
<dbReference type="InterPro" id="IPR026466">
    <property type="entry name" value="Fim_isopep_form_D2_dom"/>
</dbReference>
<evidence type="ECO:0000256" key="3">
    <source>
        <dbReference type="ARBA" id="ARBA00022729"/>
    </source>
</evidence>
<evidence type="ECO:0000256" key="7">
    <source>
        <dbReference type="SAM" id="SignalP"/>
    </source>
</evidence>
<evidence type="ECO:0000256" key="6">
    <source>
        <dbReference type="SAM" id="Phobius"/>
    </source>
</evidence>
<name>A0A4Z1DXR8_9STRE</name>
<keyword evidence="6" id="KW-1133">Transmembrane helix</keyword>
<feature type="region of interest" description="Disordered" evidence="5">
    <location>
        <begin position="2745"/>
        <end position="2795"/>
    </location>
</feature>
<dbReference type="NCBIfam" id="TIGR01167">
    <property type="entry name" value="LPXTG_anchor"/>
    <property type="match status" value="1"/>
</dbReference>
<dbReference type="Gene3D" id="2.60.40.740">
    <property type="match status" value="15"/>
</dbReference>
<feature type="region of interest" description="Disordered" evidence="5">
    <location>
        <begin position="3083"/>
        <end position="3143"/>
    </location>
</feature>
<feature type="compositionally biased region" description="Pro residues" evidence="5">
    <location>
        <begin position="3086"/>
        <end position="3118"/>
    </location>
</feature>
<evidence type="ECO:0000313" key="10">
    <source>
        <dbReference type="EMBL" id="TGN92745.1"/>
    </source>
</evidence>
<organism evidence="10 11">
    <name type="scientific">Streptococcus rubneri</name>
    <dbReference type="NCBI Taxonomy" id="1234680"/>
    <lineage>
        <taxon>Bacteria</taxon>
        <taxon>Bacillati</taxon>
        <taxon>Bacillota</taxon>
        <taxon>Bacilli</taxon>
        <taxon>Lactobacillales</taxon>
        <taxon>Streptococcaceae</taxon>
        <taxon>Streptococcus</taxon>
    </lineage>
</organism>
<evidence type="ECO:0000256" key="2">
    <source>
        <dbReference type="ARBA" id="ARBA00022525"/>
    </source>
</evidence>
<feature type="region of interest" description="Disordered" evidence="5">
    <location>
        <begin position="1701"/>
        <end position="1734"/>
    </location>
</feature>
<dbReference type="PROSITE" id="PS50847">
    <property type="entry name" value="GRAM_POS_ANCHORING"/>
    <property type="match status" value="1"/>
</dbReference>
<feature type="region of interest" description="Disordered" evidence="5">
    <location>
        <begin position="1407"/>
        <end position="1428"/>
    </location>
</feature>
<feature type="compositionally biased region" description="Basic and acidic residues" evidence="5">
    <location>
        <begin position="2748"/>
        <end position="2780"/>
    </location>
</feature>
<dbReference type="OrthoDB" id="2203145at2"/>